<protein>
    <submittedName>
        <fullName evidence="4">Uncharacterized protein</fullName>
    </submittedName>
</protein>
<sequence>MQIRSLAVLSLALLHSSGATKVRSGATPIGKVIEMLTSLQGKLTKEAEASDKVYDELMDNCKFGAKDLGFEIQTAEGEIDDLTATIEKAKADLVAETTRIETLGADIAEAEAELKAALAIRTNESAEFATAEKELVDVVDTLNRAVNVLQRKLGKSALMQQKVDTTSVDSLLRSLSAVIDAAALPMGDKKKLMALAQGGSEDGAADGQEPGAPAAEAYKSHGGNIVEVLEDMREKAEQQLDELRKQETSAKHSYEMTKQSLEDQAAADTKEMGQAKAAKAKAGESKSVASGDLKMAEETLATSKENLAELTKSCKTATEDHEAAKTSRAEEMKAIAEAKKVLVEMTGASDTIVYGGAASFAQVRSRKNFELRSHEDLVNFEVVNMLRQLAKRDKSPALQQLSNRVAATIHLAAQTGSDPFAKVRTLIEGLIAKLEQEAGVDADHKKWCDKEYGDTKEKQDDLTATIESLSTKIDKASSTSMSLKDETKETQAALAELLKSQAEADKVRSEQNALYLETKTDLEQGLSGVRKAVKILREYYSGDEAAHGKSEAGGSVIGLLEVVESDLSKSLAESESDEDTAATAYQKMTMENKLTKATYESDIKYKTKEAASLDKAITEMSSDRESSQTELDSVLEYSKSIRASCEVKPETYEDRKARRDAELAGLKEALEVLGSMSFAQTGSVLGGLRRALRPARGPL</sequence>
<dbReference type="Proteomes" id="UP001189429">
    <property type="component" value="Unassembled WGS sequence"/>
</dbReference>
<name>A0ABN9XYE4_9DINO</name>
<evidence type="ECO:0000256" key="1">
    <source>
        <dbReference type="SAM" id="Coils"/>
    </source>
</evidence>
<keyword evidence="3" id="KW-0732">Signal</keyword>
<feature type="coiled-coil region" evidence="1">
    <location>
        <begin position="72"/>
        <end position="127"/>
    </location>
</feature>
<evidence type="ECO:0000313" key="4">
    <source>
        <dbReference type="EMBL" id="CAK0903766.1"/>
    </source>
</evidence>
<keyword evidence="5" id="KW-1185">Reference proteome</keyword>
<reference evidence="4" key="1">
    <citation type="submission" date="2023-10" db="EMBL/GenBank/DDBJ databases">
        <authorList>
            <person name="Chen Y."/>
            <person name="Shah S."/>
            <person name="Dougan E. K."/>
            <person name="Thang M."/>
            <person name="Chan C."/>
        </authorList>
    </citation>
    <scope>NUCLEOTIDE SEQUENCE [LARGE SCALE GENOMIC DNA]</scope>
</reference>
<organism evidence="4 5">
    <name type="scientific">Prorocentrum cordatum</name>
    <dbReference type="NCBI Taxonomy" id="2364126"/>
    <lineage>
        <taxon>Eukaryota</taxon>
        <taxon>Sar</taxon>
        <taxon>Alveolata</taxon>
        <taxon>Dinophyceae</taxon>
        <taxon>Prorocentrales</taxon>
        <taxon>Prorocentraceae</taxon>
        <taxon>Prorocentrum</taxon>
    </lineage>
</organism>
<evidence type="ECO:0000313" key="5">
    <source>
        <dbReference type="Proteomes" id="UP001189429"/>
    </source>
</evidence>
<evidence type="ECO:0000256" key="2">
    <source>
        <dbReference type="SAM" id="MobiDB-lite"/>
    </source>
</evidence>
<proteinExistence type="predicted"/>
<feature type="chain" id="PRO_5045430456" evidence="3">
    <location>
        <begin position="20"/>
        <end position="699"/>
    </location>
</feature>
<keyword evidence="1" id="KW-0175">Coiled coil</keyword>
<dbReference type="EMBL" id="CAUYUJ010021282">
    <property type="protein sequence ID" value="CAK0903766.1"/>
    <property type="molecule type" value="Genomic_DNA"/>
</dbReference>
<feature type="region of interest" description="Disordered" evidence="2">
    <location>
        <begin position="264"/>
        <end position="290"/>
    </location>
</feature>
<gene>
    <name evidence="4" type="ORF">PCOR1329_LOCUS79978</name>
</gene>
<feature type="coiled-coil region" evidence="1">
    <location>
        <begin position="226"/>
        <end position="253"/>
    </location>
</feature>
<feature type="signal peptide" evidence="3">
    <location>
        <begin position="1"/>
        <end position="19"/>
    </location>
</feature>
<feature type="coiled-coil region" evidence="1">
    <location>
        <begin position="293"/>
        <end position="320"/>
    </location>
</feature>
<accession>A0ABN9XYE4</accession>
<comment type="caution">
    <text evidence="4">The sequence shown here is derived from an EMBL/GenBank/DDBJ whole genome shotgun (WGS) entry which is preliminary data.</text>
</comment>
<evidence type="ECO:0000256" key="3">
    <source>
        <dbReference type="SAM" id="SignalP"/>
    </source>
</evidence>